<accession>A0A7N0TBY1</accession>
<feature type="compositionally biased region" description="Basic and acidic residues" evidence="1">
    <location>
        <begin position="49"/>
        <end position="62"/>
    </location>
</feature>
<feature type="compositionally biased region" description="Basic and acidic residues" evidence="1">
    <location>
        <begin position="373"/>
        <end position="390"/>
    </location>
</feature>
<protein>
    <submittedName>
        <fullName evidence="2">Uncharacterized protein</fullName>
    </submittedName>
</protein>
<organism evidence="2 3">
    <name type="scientific">Kalanchoe fedtschenkoi</name>
    <name type="common">Lavender scallops</name>
    <name type="synonym">South American air plant</name>
    <dbReference type="NCBI Taxonomy" id="63787"/>
    <lineage>
        <taxon>Eukaryota</taxon>
        <taxon>Viridiplantae</taxon>
        <taxon>Streptophyta</taxon>
        <taxon>Embryophyta</taxon>
        <taxon>Tracheophyta</taxon>
        <taxon>Spermatophyta</taxon>
        <taxon>Magnoliopsida</taxon>
        <taxon>eudicotyledons</taxon>
        <taxon>Gunneridae</taxon>
        <taxon>Pentapetalae</taxon>
        <taxon>Saxifragales</taxon>
        <taxon>Crassulaceae</taxon>
        <taxon>Kalanchoe</taxon>
    </lineage>
</organism>
<evidence type="ECO:0000313" key="3">
    <source>
        <dbReference type="Proteomes" id="UP000594263"/>
    </source>
</evidence>
<dbReference type="EnsemblPlants" id="Kaladp0032s0126.1.v1.1">
    <property type="protein sequence ID" value="Kaladp0032s0126.1.v1.1"/>
    <property type="gene ID" value="Kaladp0032s0126.v1.1"/>
</dbReference>
<feature type="region of interest" description="Disordered" evidence="1">
    <location>
        <begin position="23"/>
        <end position="62"/>
    </location>
</feature>
<reference evidence="2" key="1">
    <citation type="submission" date="2021-01" db="UniProtKB">
        <authorList>
            <consortium name="EnsemblPlants"/>
        </authorList>
    </citation>
    <scope>IDENTIFICATION</scope>
</reference>
<keyword evidence="3" id="KW-1185">Reference proteome</keyword>
<dbReference type="PANTHER" id="PTHR38937">
    <property type="entry name" value="MEMBRANE PROTEIN OF ER BODY-LIKE PROTEIN"/>
    <property type="match status" value="1"/>
</dbReference>
<dbReference type="AlphaFoldDB" id="A0A7N0TBY1"/>
<sequence>MEEAADLYVKCQEVEAEVEEKEIAERQLLSTSSDSDTGESGVSDVSGDGDLKVENGREEVIGGQEDVKHEEVVEVGKNVYVDKASAFSNGTSGVQSRGTEVSVSDDGSMIQSSKLIEETVTIQESRTIVRTQHKAVKDAEIEPVYLSSESVQANGSHHTTLDSTINWNGDVSIRNPNEQECRRKRDYSEEFGVIYEDDPEPIDYDVEGVLKKQETHDLICPNCYSCITRRVILKKRKRVLNDIHHIAKRDRIEETGGSEISRPDTVQEALDESLTNRLENISNPLQEVITCWSCFSLLIPSGKGFILFRLFGDRKQPKPEVISKSNSIQTPLLTSSDGRMSVDQGNKVNPVQLANGNMVEQKSNINSAMTNKGSEDKLFWSSRNNRDDNFKSSQQTSTSQTGQLSTSSEKNFSTQGAVNQAEEVNTAISHTSEVENSKQTNPFAFTKNGFHSVGIDNLTTHTQLAGKDKKIEAGPNLKPQENVASTIMHSHEDLQIQIDHKPNTEFDSFKESELFKSEDLVTAVQGSTQLEKLVTDPGKGLNVTAGSELKLWSCENNKDDNFKSSQQTSTSQTGQFSTLSEKTINFQGAVNQVEEVNSTIWQTNEVKDSKQTNSLAFAKNGLHSIETDYLKTHTRLAGKDKKIEEGPSLNPQENVAPTIIYSPEEFQIKIGDKPNEFDSFKHSELFKSEGRVSAVQGSTKLDKLVTDSGKGLNVTEGSDCKLFWSYGNNKDDNFKSSQQASTSQIGQFSTSSEKTTKSQGAVNEVEEANTTILQTNEVNNSKHTNSLSFAKNGFHSVGTDYLTTHTQPAGKDKKIEEDPSLKPQKNVASTIVFSPKELQIKIDNKPHTQYDSFKDRKLFKSENIVSAVQGSTLLDKLVADLGKGLNVTADDLRISIENVAKQYVLSRPEEVSRDIVIPGTETDTQVCGREQAGQHGEARSWDILKSIVYGGLIESITGLGLVASAAGAETATGNVLV</sequence>
<dbReference type="Proteomes" id="UP000594263">
    <property type="component" value="Unplaced"/>
</dbReference>
<dbReference type="Gramene" id="Kaladp0032s0126.1.v1.1">
    <property type="protein sequence ID" value="Kaladp0032s0126.1.v1.1"/>
    <property type="gene ID" value="Kaladp0032s0126.v1.1"/>
</dbReference>
<dbReference type="PANTHER" id="PTHR38937:SF2">
    <property type="entry name" value="MEMBRANE PROTEIN OF ER BODY-LIKE PROTEIN ISOFORM X1"/>
    <property type="match status" value="1"/>
</dbReference>
<evidence type="ECO:0000313" key="2">
    <source>
        <dbReference type="EnsemblPlants" id="Kaladp0032s0126.1.v1.1"/>
    </source>
</evidence>
<dbReference type="InterPro" id="IPR052843">
    <property type="entry name" value="ER_body_metal_sequester"/>
</dbReference>
<feature type="compositionally biased region" description="Low complexity" evidence="1">
    <location>
        <begin position="30"/>
        <end position="48"/>
    </location>
</feature>
<feature type="compositionally biased region" description="Polar residues" evidence="1">
    <location>
        <begin position="323"/>
        <end position="372"/>
    </location>
</feature>
<feature type="compositionally biased region" description="Polar residues" evidence="1">
    <location>
        <begin position="735"/>
        <end position="761"/>
    </location>
</feature>
<evidence type="ECO:0000256" key="1">
    <source>
        <dbReference type="SAM" id="MobiDB-lite"/>
    </source>
</evidence>
<name>A0A7N0TBY1_KALFE</name>
<feature type="compositionally biased region" description="Polar residues" evidence="1">
    <location>
        <begin position="409"/>
        <end position="419"/>
    </location>
</feature>
<feature type="region of interest" description="Disordered" evidence="1">
    <location>
        <begin position="735"/>
        <end position="764"/>
    </location>
</feature>
<feature type="region of interest" description="Disordered" evidence="1">
    <location>
        <begin position="318"/>
        <end position="419"/>
    </location>
</feature>
<proteinExistence type="predicted"/>
<feature type="compositionally biased region" description="Low complexity" evidence="1">
    <location>
        <begin position="392"/>
        <end position="408"/>
    </location>
</feature>